<evidence type="ECO:0000256" key="3">
    <source>
        <dbReference type="ARBA" id="ARBA00037678"/>
    </source>
</evidence>
<sequence>MRAYSLSGPGRLALETVPDPVCGPDEVILRTEAVSICSTDVSYFRGHLFPDSWPIVPGHEYVGQAVQVGAALRGAVSEGDRVCYWGQTDFGGMADYRAIRPLFADRGAVQETTWYTHRHFHDSHQAAAVIVPPELPGHLATVIEPLTSVLRALLLNPPKPGDDCVLLGCGPSGLLALQVLLQYFGVRSVTVFDLDDARLARAEAAGATTVLNLSRQVPEVEALVAEYEDQCADFVFDALPHVDAQEGPDARELAMGMLRPGGDYVVYGAAGLPQPISSWMILAKGLRLRATPFDVRAFSMTRSAHVARIALHLVLHGVVDAGSVVTSRLAFEDEAGVRDAFENYGAAGGMKASITTSALPGSPSGRETPREATDDVRQASGSLL</sequence>
<evidence type="ECO:0000256" key="4">
    <source>
        <dbReference type="ARBA" id="ARBA00037908"/>
    </source>
</evidence>
<evidence type="ECO:0000313" key="13">
    <source>
        <dbReference type="EMBL" id="MFD1313044.1"/>
    </source>
</evidence>
<comment type="caution">
    <text evidence="13">The sequence shown here is derived from an EMBL/GenBank/DDBJ whole genome shotgun (WGS) entry which is preliminary data.</text>
</comment>
<evidence type="ECO:0000313" key="14">
    <source>
        <dbReference type="Proteomes" id="UP001597058"/>
    </source>
</evidence>
<dbReference type="PANTHER" id="PTHR43401">
    <property type="entry name" value="L-THREONINE 3-DEHYDROGENASE"/>
    <property type="match status" value="1"/>
</dbReference>
<dbReference type="Gene3D" id="3.40.50.720">
    <property type="entry name" value="NAD(P)-binding Rossmann-like Domain"/>
    <property type="match status" value="1"/>
</dbReference>
<feature type="compositionally biased region" description="Basic and acidic residues" evidence="10">
    <location>
        <begin position="367"/>
        <end position="377"/>
    </location>
</feature>
<comment type="pathway">
    <text evidence="4">Metabolic intermediate biosynthesis; 2-deoxystreptamine biosynthesis; 2-deoxystreptamine from D-glucose 6-phosphate: step 3/4.</text>
</comment>
<feature type="domain" description="Alcohol dehydrogenase-like N-terminal" evidence="12">
    <location>
        <begin position="23"/>
        <end position="86"/>
    </location>
</feature>
<keyword evidence="2" id="KW-0560">Oxidoreductase</keyword>
<dbReference type="SUPFAM" id="SSF50129">
    <property type="entry name" value="GroES-like"/>
    <property type="match status" value="1"/>
</dbReference>
<dbReference type="InterPro" id="IPR036291">
    <property type="entry name" value="NAD(P)-bd_dom_sf"/>
</dbReference>
<dbReference type="Pfam" id="PF08240">
    <property type="entry name" value="ADH_N"/>
    <property type="match status" value="1"/>
</dbReference>
<keyword evidence="14" id="KW-1185">Reference proteome</keyword>
<dbReference type="SUPFAM" id="SSF51735">
    <property type="entry name" value="NAD(P)-binding Rossmann-fold domains"/>
    <property type="match status" value="1"/>
</dbReference>
<feature type="region of interest" description="Disordered" evidence="10">
    <location>
        <begin position="355"/>
        <end position="384"/>
    </location>
</feature>
<evidence type="ECO:0000256" key="1">
    <source>
        <dbReference type="ARBA" id="ARBA00001947"/>
    </source>
</evidence>
<comment type="cofactor">
    <cofactor evidence="1">
        <name>Zn(2+)</name>
        <dbReference type="ChEBI" id="CHEBI:29105"/>
    </cofactor>
</comment>
<evidence type="ECO:0000256" key="10">
    <source>
        <dbReference type="SAM" id="MobiDB-lite"/>
    </source>
</evidence>
<dbReference type="EC" id="1.1.1.329" evidence="6"/>
<dbReference type="InterPro" id="IPR011032">
    <property type="entry name" value="GroES-like_sf"/>
</dbReference>
<dbReference type="InterPro" id="IPR050129">
    <property type="entry name" value="Zn_alcohol_dh"/>
</dbReference>
<dbReference type="EMBL" id="JBHTMM010000155">
    <property type="protein sequence ID" value="MFD1313044.1"/>
    <property type="molecule type" value="Genomic_DNA"/>
</dbReference>
<gene>
    <name evidence="13" type="ORF">ACFQ5X_45785</name>
</gene>
<proteinExistence type="inferred from homology"/>
<evidence type="ECO:0000259" key="12">
    <source>
        <dbReference type="Pfam" id="PF08240"/>
    </source>
</evidence>
<comment type="function">
    <text evidence="3">Catalyzes the oxidation of 2-deoxy-scyllo-inosamine (DOIA) with NAD(+) or NADP(+), forming 3-amino-2,3-dideoxy-scyllo-inosose (amino-DOI).</text>
</comment>
<dbReference type="InterPro" id="IPR013149">
    <property type="entry name" value="ADH-like_C"/>
</dbReference>
<evidence type="ECO:0000259" key="11">
    <source>
        <dbReference type="Pfam" id="PF00107"/>
    </source>
</evidence>
<dbReference type="InterPro" id="IPR013154">
    <property type="entry name" value="ADH-like_N"/>
</dbReference>
<protein>
    <recommendedName>
        <fullName evidence="7">2-deoxy-scyllo-inosamine dehydrogenase</fullName>
        <ecNumber evidence="6">1.1.1.329</ecNumber>
    </recommendedName>
</protein>
<reference evidence="14" key="1">
    <citation type="journal article" date="2019" name="Int. J. Syst. Evol. Microbiol.">
        <title>The Global Catalogue of Microorganisms (GCM) 10K type strain sequencing project: providing services to taxonomists for standard genome sequencing and annotation.</title>
        <authorList>
            <consortium name="The Broad Institute Genomics Platform"/>
            <consortium name="The Broad Institute Genome Sequencing Center for Infectious Disease"/>
            <person name="Wu L."/>
            <person name="Ma J."/>
        </authorList>
    </citation>
    <scope>NUCLEOTIDE SEQUENCE [LARGE SCALE GENOMIC DNA]</scope>
    <source>
        <strain evidence="14">CGMCC 4.7020</strain>
    </source>
</reference>
<evidence type="ECO:0000256" key="2">
    <source>
        <dbReference type="ARBA" id="ARBA00023002"/>
    </source>
</evidence>
<dbReference type="RefSeq" id="WP_381243318.1">
    <property type="nucleotide sequence ID" value="NZ_JBHSKH010000154.1"/>
</dbReference>
<evidence type="ECO:0000256" key="6">
    <source>
        <dbReference type="ARBA" id="ARBA00039102"/>
    </source>
</evidence>
<feature type="domain" description="Alcohol dehydrogenase-like C-terminal" evidence="11">
    <location>
        <begin position="173"/>
        <end position="290"/>
    </location>
</feature>
<comment type="catalytic activity">
    <reaction evidence="8">
        <text>2-deoxy-scyllo-inosamine + NAD(+) = 3-amino-2,3-dideoxy-scyllo-inosose + NADH + H(+)</text>
        <dbReference type="Rhea" id="RHEA:33883"/>
        <dbReference type="ChEBI" id="CHEBI:15378"/>
        <dbReference type="ChEBI" id="CHEBI:57540"/>
        <dbReference type="ChEBI" id="CHEBI:57945"/>
        <dbReference type="ChEBI" id="CHEBI:65002"/>
        <dbReference type="ChEBI" id="CHEBI:65003"/>
        <dbReference type="EC" id="1.1.1.329"/>
    </reaction>
</comment>
<accession>A0ABW3XUU2</accession>
<comment type="catalytic activity">
    <reaction evidence="9">
        <text>2-deoxy-scyllo-inosamine + NADP(+) = 3-amino-2,3-dideoxy-scyllo-inosose + NADPH + H(+)</text>
        <dbReference type="Rhea" id="RHEA:33879"/>
        <dbReference type="ChEBI" id="CHEBI:15378"/>
        <dbReference type="ChEBI" id="CHEBI:57783"/>
        <dbReference type="ChEBI" id="CHEBI:58349"/>
        <dbReference type="ChEBI" id="CHEBI:65002"/>
        <dbReference type="ChEBI" id="CHEBI:65003"/>
        <dbReference type="EC" id="1.1.1.329"/>
    </reaction>
</comment>
<evidence type="ECO:0000256" key="5">
    <source>
        <dbReference type="ARBA" id="ARBA00038004"/>
    </source>
</evidence>
<evidence type="ECO:0000256" key="7">
    <source>
        <dbReference type="ARBA" id="ARBA00039387"/>
    </source>
</evidence>
<comment type="similarity">
    <text evidence="5">Belongs to the zinc-containing alcohol dehydrogenase family. DOIA dehydrogenase subfamily.</text>
</comment>
<name>A0ABW3XUU2_9ACTN</name>
<dbReference type="Pfam" id="PF00107">
    <property type="entry name" value="ADH_zinc_N"/>
    <property type="match status" value="1"/>
</dbReference>
<evidence type="ECO:0000256" key="9">
    <source>
        <dbReference type="ARBA" id="ARBA00049085"/>
    </source>
</evidence>
<evidence type="ECO:0000256" key="8">
    <source>
        <dbReference type="ARBA" id="ARBA00048685"/>
    </source>
</evidence>
<dbReference type="Gene3D" id="3.90.180.10">
    <property type="entry name" value="Medium-chain alcohol dehydrogenases, catalytic domain"/>
    <property type="match status" value="1"/>
</dbReference>
<dbReference type="Proteomes" id="UP001597058">
    <property type="component" value="Unassembled WGS sequence"/>
</dbReference>
<dbReference type="PANTHER" id="PTHR43401:SF2">
    <property type="entry name" value="L-THREONINE 3-DEHYDROGENASE"/>
    <property type="match status" value="1"/>
</dbReference>
<organism evidence="13 14">
    <name type="scientific">Streptomyces kaempferi</name>
    <dbReference type="NCBI Taxonomy" id="333725"/>
    <lineage>
        <taxon>Bacteria</taxon>
        <taxon>Bacillati</taxon>
        <taxon>Actinomycetota</taxon>
        <taxon>Actinomycetes</taxon>
        <taxon>Kitasatosporales</taxon>
        <taxon>Streptomycetaceae</taxon>
        <taxon>Streptomyces</taxon>
    </lineage>
</organism>